<protein>
    <submittedName>
        <fullName evidence="2">SMP-30/Gluconolaconase/LRE-like region-containing protein</fullName>
    </submittedName>
</protein>
<dbReference type="PROSITE" id="PS51257">
    <property type="entry name" value="PROKAR_LIPOPROTEIN"/>
    <property type="match status" value="1"/>
</dbReference>
<dbReference type="eggNOG" id="COG3386">
    <property type="taxonomic scope" value="Bacteria"/>
</dbReference>
<proteinExistence type="predicted"/>
<dbReference type="Gene3D" id="2.120.10.30">
    <property type="entry name" value="TolB, C-terminal domain"/>
    <property type="match status" value="1"/>
</dbReference>
<dbReference type="RefSeq" id="WP_013766317.1">
    <property type="nucleotide sequence ID" value="NC_015510.1"/>
</dbReference>
<feature type="signal peptide" evidence="1">
    <location>
        <begin position="1"/>
        <end position="19"/>
    </location>
</feature>
<dbReference type="EMBL" id="CP002691">
    <property type="protein sequence ID" value="AEE51778.1"/>
    <property type="molecule type" value="Genomic_DNA"/>
</dbReference>
<evidence type="ECO:0000313" key="2">
    <source>
        <dbReference type="EMBL" id="AEE51778.1"/>
    </source>
</evidence>
<name>F4L4A9_HALH1</name>
<evidence type="ECO:0000313" key="3">
    <source>
        <dbReference type="Proteomes" id="UP000008461"/>
    </source>
</evidence>
<organism evidence="2 3">
    <name type="scientific">Haliscomenobacter hydrossis (strain ATCC 27775 / DSM 1100 / LMG 10767 / O)</name>
    <dbReference type="NCBI Taxonomy" id="760192"/>
    <lineage>
        <taxon>Bacteria</taxon>
        <taxon>Pseudomonadati</taxon>
        <taxon>Bacteroidota</taxon>
        <taxon>Saprospiria</taxon>
        <taxon>Saprospirales</taxon>
        <taxon>Haliscomenobacteraceae</taxon>
        <taxon>Haliscomenobacter</taxon>
    </lineage>
</organism>
<reference key="2">
    <citation type="submission" date="2011-04" db="EMBL/GenBank/DDBJ databases">
        <title>Complete sequence of chromosome of Haliscomenobacter hydrossis DSM 1100.</title>
        <authorList>
            <consortium name="US DOE Joint Genome Institute (JGI-PGF)"/>
            <person name="Lucas S."/>
            <person name="Han J."/>
            <person name="Lapidus A."/>
            <person name="Bruce D."/>
            <person name="Goodwin L."/>
            <person name="Pitluck S."/>
            <person name="Peters L."/>
            <person name="Kyrpides N."/>
            <person name="Mavromatis K."/>
            <person name="Ivanova N."/>
            <person name="Ovchinnikova G."/>
            <person name="Pagani I."/>
            <person name="Daligault H."/>
            <person name="Detter J.C."/>
            <person name="Han C."/>
            <person name="Land M."/>
            <person name="Hauser L."/>
            <person name="Markowitz V."/>
            <person name="Cheng J.-F."/>
            <person name="Hugenholtz P."/>
            <person name="Woyke T."/>
            <person name="Wu D."/>
            <person name="Verbarg S."/>
            <person name="Frueling A."/>
            <person name="Brambilla E."/>
            <person name="Klenk H.-P."/>
            <person name="Eisen J.A."/>
        </authorList>
    </citation>
    <scope>NUCLEOTIDE SEQUENCE</scope>
    <source>
        <strain>DSM 1100</strain>
    </source>
</reference>
<accession>F4L4A9</accession>
<dbReference type="SUPFAM" id="SSF63829">
    <property type="entry name" value="Calcium-dependent phosphotriesterase"/>
    <property type="match status" value="1"/>
</dbReference>
<dbReference type="OrthoDB" id="7675395at2"/>
<keyword evidence="3" id="KW-1185">Reference proteome</keyword>
<gene>
    <name evidence="2" type="ordered locus">Halhy_3930</name>
</gene>
<reference evidence="2 3" key="1">
    <citation type="journal article" date="2011" name="Stand. Genomic Sci.">
        <title>Complete genome sequence of Haliscomenobacter hydrossis type strain (O).</title>
        <authorList>
            <consortium name="US DOE Joint Genome Institute (JGI-PGF)"/>
            <person name="Daligault H."/>
            <person name="Lapidus A."/>
            <person name="Zeytun A."/>
            <person name="Nolan M."/>
            <person name="Lucas S."/>
            <person name="Del Rio T.G."/>
            <person name="Tice H."/>
            <person name="Cheng J.F."/>
            <person name="Tapia R."/>
            <person name="Han C."/>
            <person name="Goodwin L."/>
            <person name="Pitluck S."/>
            <person name="Liolios K."/>
            <person name="Pagani I."/>
            <person name="Ivanova N."/>
            <person name="Huntemann M."/>
            <person name="Mavromatis K."/>
            <person name="Mikhailova N."/>
            <person name="Pati A."/>
            <person name="Chen A."/>
            <person name="Palaniappan K."/>
            <person name="Land M."/>
            <person name="Hauser L."/>
            <person name="Brambilla E.M."/>
            <person name="Rohde M."/>
            <person name="Verbarg S."/>
            <person name="Goker M."/>
            <person name="Bristow J."/>
            <person name="Eisen J.A."/>
            <person name="Markowitz V."/>
            <person name="Hugenholtz P."/>
            <person name="Kyrpides N.C."/>
            <person name="Klenk H.P."/>
            <person name="Woyke T."/>
        </authorList>
    </citation>
    <scope>NUCLEOTIDE SEQUENCE [LARGE SCALE GENOMIC DNA]</scope>
    <source>
        <strain evidence="3">ATCC 27775 / DSM 1100 / LMG 10767 / O</strain>
    </source>
</reference>
<dbReference type="AlphaFoldDB" id="F4L4A9"/>
<dbReference type="Proteomes" id="UP000008461">
    <property type="component" value="Chromosome"/>
</dbReference>
<dbReference type="HOGENOM" id="CLU_070070_0_1_10"/>
<keyword evidence="1" id="KW-0732">Signal</keyword>
<sequence>MKKYLLPLLGLFIVLFSCKNNVGKSEKTVDNPASTLELKKLWESDTLFTTAESALYDAASNTIYVSNIEGEPWGADGKGSIGKLATDGTTIAAKWATGLSAPKGMAIANGKLYTADITHLVEIDLATGKITKKYAAPGAEGLNDVTSTSDGTIYFTDSIKGTVYQLKDGAVATIVEGLGGSNGILHENGTLLLGIWKDSTLVQYNLGTKKFKKLASKVPQPDGIEAVGDGAYLVSSWSGLVHYVQPDGKTSLLLNSQVDSISSADIDYVQAKKWLLVPTFFRNTVAAYELVK</sequence>
<dbReference type="STRING" id="760192.Halhy_3930"/>
<evidence type="ECO:0000256" key="1">
    <source>
        <dbReference type="SAM" id="SignalP"/>
    </source>
</evidence>
<feature type="chain" id="PRO_5003310666" evidence="1">
    <location>
        <begin position="20"/>
        <end position="292"/>
    </location>
</feature>
<dbReference type="KEGG" id="hhy:Halhy_3930"/>
<dbReference type="InterPro" id="IPR011042">
    <property type="entry name" value="6-blade_b-propeller_TolB-like"/>
</dbReference>